<dbReference type="RefSeq" id="WP_004277544.1">
    <property type="nucleotide sequence ID" value="NZ_GL622227.1"/>
</dbReference>
<gene>
    <name evidence="2" type="ORF">HMPREF9400_0990</name>
</gene>
<organism evidence="2 3">
    <name type="scientific">Campylobacter upsaliensis JV21</name>
    <dbReference type="NCBI Taxonomy" id="888826"/>
    <lineage>
        <taxon>Bacteria</taxon>
        <taxon>Pseudomonadati</taxon>
        <taxon>Campylobacterota</taxon>
        <taxon>Epsilonproteobacteria</taxon>
        <taxon>Campylobacterales</taxon>
        <taxon>Campylobacteraceae</taxon>
        <taxon>Campylobacter</taxon>
    </lineage>
</organism>
<feature type="transmembrane region" description="Helical" evidence="1">
    <location>
        <begin position="12"/>
        <end position="35"/>
    </location>
</feature>
<feature type="transmembrane region" description="Helical" evidence="1">
    <location>
        <begin position="41"/>
        <end position="62"/>
    </location>
</feature>
<protein>
    <submittedName>
        <fullName evidence="2">Uncharacterized protein</fullName>
    </submittedName>
</protein>
<dbReference type="EMBL" id="AEPU01000021">
    <property type="protein sequence ID" value="EFU71638.1"/>
    <property type="molecule type" value="Genomic_DNA"/>
</dbReference>
<accession>A0A828QVS0</accession>
<evidence type="ECO:0000313" key="3">
    <source>
        <dbReference type="Proteomes" id="UP000005813"/>
    </source>
</evidence>
<reference evidence="2 3" key="1">
    <citation type="submission" date="2010-12" db="EMBL/GenBank/DDBJ databases">
        <authorList>
            <person name="Muzny D."/>
            <person name="Qin X."/>
            <person name="Buhay C."/>
            <person name="Dugan-Rocha S."/>
            <person name="Ding Y."/>
            <person name="Chen G."/>
            <person name="Hawes A."/>
            <person name="Holder M."/>
            <person name="Jhangiani S."/>
            <person name="Johnson A."/>
            <person name="Khan Z."/>
            <person name="Li Z."/>
            <person name="Liu W."/>
            <person name="Liu X."/>
            <person name="Perez L."/>
            <person name="Shen H."/>
            <person name="Wang Q."/>
            <person name="Watt J."/>
            <person name="Xi L."/>
            <person name="Xin Y."/>
            <person name="Zhou J."/>
            <person name="Deng J."/>
            <person name="Jiang H."/>
            <person name="Liu Y."/>
            <person name="Qu J."/>
            <person name="Song X.-Z."/>
            <person name="Zhang L."/>
            <person name="Villasana D."/>
            <person name="Johnson A."/>
            <person name="Liu J."/>
            <person name="Liyanage D."/>
            <person name="Lorensuhewa L."/>
            <person name="Robinson T."/>
            <person name="Song A."/>
            <person name="Song B.-B."/>
            <person name="Dinh H."/>
            <person name="Thornton R."/>
            <person name="Coyle M."/>
            <person name="Francisco L."/>
            <person name="Jackson L."/>
            <person name="Javaid M."/>
            <person name="Korchina V."/>
            <person name="Kovar C."/>
            <person name="Mata R."/>
            <person name="Mathew T."/>
            <person name="Ngo R."/>
            <person name="Nguyen L."/>
            <person name="Nguyen N."/>
            <person name="Okwuonu G."/>
            <person name="Ongeri F."/>
            <person name="Pham C."/>
            <person name="Simmons D."/>
            <person name="Wilczek-Boney K."/>
            <person name="Hale W."/>
            <person name="Jakkamsetti A."/>
            <person name="Pham P."/>
            <person name="Ruth R."/>
            <person name="San Lucas F."/>
            <person name="Warren J."/>
            <person name="Zhang J."/>
            <person name="Zhao Z."/>
            <person name="Zhou C."/>
            <person name="Zhu D."/>
            <person name="Lee S."/>
            <person name="Bess C."/>
            <person name="Blankenburg K."/>
            <person name="Forbes L."/>
            <person name="Fu Q."/>
            <person name="Gubbala S."/>
            <person name="Hirani K."/>
            <person name="Jayaseelan J.C."/>
            <person name="Lara F."/>
            <person name="Munidasa M."/>
            <person name="Palculict T."/>
            <person name="Patil S."/>
            <person name="Pu L.-L."/>
            <person name="Saada N."/>
            <person name="Tang L."/>
            <person name="Weissenberger G."/>
            <person name="Zhu Y."/>
            <person name="Hemphill L."/>
            <person name="Shang Y."/>
            <person name="Youmans B."/>
            <person name="Ayvaz T."/>
            <person name="Ross M."/>
            <person name="Santibanez J."/>
            <person name="Aqrawi P."/>
            <person name="Gross S."/>
            <person name="Joshi V."/>
            <person name="Fowler G."/>
            <person name="Nazareth L."/>
            <person name="Reid J."/>
            <person name="Worley K."/>
            <person name="Petrosino J."/>
            <person name="Highlander S."/>
            <person name="Gibbs R."/>
        </authorList>
    </citation>
    <scope>NUCLEOTIDE SEQUENCE [LARGE SCALE GENOMIC DNA]</scope>
    <source>
        <strain evidence="2 3">JV21</strain>
    </source>
</reference>
<proteinExistence type="predicted"/>
<dbReference type="Proteomes" id="UP000005813">
    <property type="component" value="Unassembled WGS sequence"/>
</dbReference>
<name>A0A828QVS0_CAMUP</name>
<evidence type="ECO:0000313" key="2">
    <source>
        <dbReference type="EMBL" id="EFU71638.1"/>
    </source>
</evidence>
<keyword evidence="1" id="KW-1133">Transmembrane helix</keyword>
<dbReference type="AlphaFoldDB" id="A0A828QVS0"/>
<keyword evidence="1" id="KW-0472">Membrane</keyword>
<comment type="caution">
    <text evidence="2">The sequence shown here is derived from an EMBL/GenBank/DDBJ whole genome shotgun (WGS) entry which is preliminary data.</text>
</comment>
<sequence length="81" mass="9302">MIYILAFFLPYVALFVRGLWIQAIFNFIFCVVGYIGIFTLIFSLFGGFLCFIASIWGIIAILQNSSKKNHQEMLEALKNEN</sequence>
<evidence type="ECO:0000256" key="1">
    <source>
        <dbReference type="SAM" id="Phobius"/>
    </source>
</evidence>
<keyword evidence="1" id="KW-0812">Transmembrane</keyword>